<dbReference type="EMBL" id="LUGG01000035">
    <property type="protein sequence ID" value="OBZ66007.1"/>
    <property type="molecule type" value="Genomic_DNA"/>
</dbReference>
<feature type="transmembrane region" description="Helical" evidence="5">
    <location>
        <begin position="79"/>
        <end position="98"/>
    </location>
</feature>
<feature type="transmembrane region" description="Helical" evidence="5">
    <location>
        <begin position="165"/>
        <end position="188"/>
    </location>
</feature>
<evidence type="ECO:0000313" key="7">
    <source>
        <dbReference type="Proteomes" id="UP000092993"/>
    </source>
</evidence>
<feature type="transmembrane region" description="Helical" evidence="5">
    <location>
        <begin position="37"/>
        <end position="59"/>
    </location>
</feature>
<keyword evidence="5" id="KW-0949">S-adenosyl-L-methionine</keyword>
<keyword evidence="5" id="KW-0256">Endoplasmic reticulum</keyword>
<evidence type="ECO:0000256" key="5">
    <source>
        <dbReference type="RuleBase" id="RU362022"/>
    </source>
</evidence>
<keyword evidence="5" id="KW-0489">Methyltransferase</keyword>
<keyword evidence="7" id="KW-1185">Reference proteome</keyword>
<dbReference type="GO" id="GO:0032259">
    <property type="term" value="P:methylation"/>
    <property type="evidence" value="ECO:0007669"/>
    <property type="project" value="UniProtKB-KW"/>
</dbReference>
<feature type="transmembrane region" description="Helical" evidence="5">
    <location>
        <begin position="135"/>
        <end position="153"/>
    </location>
</feature>
<accession>A0A1C7LPS6</accession>
<keyword evidence="3 5" id="KW-1133">Transmembrane helix</keyword>
<protein>
    <recommendedName>
        <fullName evidence="5">Protein-S-isoprenylcysteine O-methyltransferase</fullName>
        <ecNumber evidence="5">2.1.1.100</ecNumber>
    </recommendedName>
</protein>
<evidence type="ECO:0000256" key="1">
    <source>
        <dbReference type="ARBA" id="ARBA00004141"/>
    </source>
</evidence>
<dbReference type="Gene3D" id="1.20.120.1630">
    <property type="match status" value="1"/>
</dbReference>
<dbReference type="PANTHER" id="PTHR12714:SF9">
    <property type="entry name" value="PROTEIN-S-ISOPRENYLCYSTEINE O-METHYLTRANSFERASE"/>
    <property type="match status" value="1"/>
</dbReference>
<dbReference type="AlphaFoldDB" id="A0A1C7LPS6"/>
<organism evidence="6 7">
    <name type="scientific">Grifola frondosa</name>
    <name type="common">Maitake</name>
    <name type="synonym">Polyporus frondosus</name>
    <dbReference type="NCBI Taxonomy" id="5627"/>
    <lineage>
        <taxon>Eukaryota</taxon>
        <taxon>Fungi</taxon>
        <taxon>Dikarya</taxon>
        <taxon>Basidiomycota</taxon>
        <taxon>Agaricomycotina</taxon>
        <taxon>Agaricomycetes</taxon>
        <taxon>Polyporales</taxon>
        <taxon>Grifolaceae</taxon>
        <taxon>Grifola</taxon>
    </lineage>
</organism>
<dbReference type="Proteomes" id="UP000092993">
    <property type="component" value="Unassembled WGS sequence"/>
</dbReference>
<dbReference type="Pfam" id="PF04140">
    <property type="entry name" value="ICMT"/>
    <property type="match status" value="1"/>
</dbReference>
<dbReference type="STRING" id="5627.A0A1C7LPS6"/>
<name>A0A1C7LPS6_GRIFR</name>
<evidence type="ECO:0000256" key="4">
    <source>
        <dbReference type="ARBA" id="ARBA00023136"/>
    </source>
</evidence>
<evidence type="ECO:0000256" key="2">
    <source>
        <dbReference type="ARBA" id="ARBA00022692"/>
    </source>
</evidence>
<gene>
    <name evidence="6" type="primary">ICMT_3</name>
    <name evidence="6" type="ORF">A0H81_14029</name>
</gene>
<dbReference type="OrthoDB" id="422086at2759"/>
<keyword evidence="5" id="KW-0808">Transferase</keyword>
<keyword evidence="4 5" id="KW-0472">Membrane</keyword>
<dbReference type="OMA" id="WAERTRY"/>
<dbReference type="PANTHER" id="PTHR12714">
    <property type="entry name" value="PROTEIN-S ISOPRENYLCYSTEINE O-METHYLTRANSFERASE"/>
    <property type="match status" value="1"/>
</dbReference>
<dbReference type="GO" id="GO:0004671">
    <property type="term" value="F:protein C-terminal S-isoprenylcysteine carboxyl O-methyltransferase activity"/>
    <property type="evidence" value="ECO:0007669"/>
    <property type="project" value="UniProtKB-EC"/>
</dbReference>
<keyword evidence="2 5" id="KW-0812">Transmembrane</keyword>
<dbReference type="InterPro" id="IPR007269">
    <property type="entry name" value="ICMT_MeTrfase"/>
</dbReference>
<comment type="catalytic activity">
    <reaction evidence="5">
        <text>[protein]-C-terminal S-[(2E,6E)-farnesyl]-L-cysteine + S-adenosyl-L-methionine = [protein]-C-terminal S-[(2E,6E)-farnesyl]-L-cysteine methyl ester + S-adenosyl-L-homocysteine</text>
        <dbReference type="Rhea" id="RHEA:21672"/>
        <dbReference type="Rhea" id="RHEA-COMP:12125"/>
        <dbReference type="Rhea" id="RHEA-COMP:12126"/>
        <dbReference type="ChEBI" id="CHEBI:57856"/>
        <dbReference type="ChEBI" id="CHEBI:59789"/>
        <dbReference type="ChEBI" id="CHEBI:90510"/>
        <dbReference type="ChEBI" id="CHEBI:90511"/>
        <dbReference type="EC" id="2.1.1.100"/>
    </reaction>
</comment>
<dbReference type="EC" id="2.1.1.100" evidence="5"/>
<comment type="caution">
    <text evidence="6">The sequence shown here is derived from an EMBL/GenBank/DDBJ whole genome shotgun (WGS) entry which is preliminary data.</text>
</comment>
<reference evidence="6 7" key="1">
    <citation type="submission" date="2016-03" db="EMBL/GenBank/DDBJ databases">
        <title>Whole genome sequencing of Grifola frondosa 9006-11.</title>
        <authorList>
            <person name="Min B."/>
            <person name="Park H."/>
            <person name="Kim J.-G."/>
            <person name="Cho H."/>
            <person name="Oh Y.-L."/>
            <person name="Kong W.-S."/>
            <person name="Choi I.-G."/>
        </authorList>
    </citation>
    <scope>NUCLEOTIDE SEQUENCE [LARGE SCALE GENOMIC DNA]</scope>
    <source>
        <strain evidence="6 7">9006-11</strain>
    </source>
</reference>
<comment type="subcellular location">
    <subcellularLocation>
        <location evidence="5">Endoplasmic reticulum membrane</location>
        <topology evidence="5">Multi-pass membrane protein</topology>
    </subcellularLocation>
    <subcellularLocation>
        <location evidence="1">Membrane</location>
        <topology evidence="1">Multi-pass membrane protein</topology>
    </subcellularLocation>
</comment>
<sequence>MTSGKSPRPPPKDVEVAKFDQVEKRLSKRLFMLGAPIMRPLTVAIFAAEAVVIVAENYAYHPHSQYILHVLRGPSHSNVRVSVPFLLGCFLLAAGTYVRAICYKCLGRFFTFELAVHNDHKLVTTGPYSVVRHPAYSGVVAVMAGVLLVQLGPGSWADCMGVWHSIPGTICGIVWSAIWSVFAIAILLRTGAEDKVLRHEFGKEWDEWAKKTPYKLLPGVF</sequence>
<comment type="similarity">
    <text evidence="5">Belongs to the class VI-like SAM-binding methyltransferase superfamily. Isoprenylcysteine carboxyl methyltransferase family.</text>
</comment>
<evidence type="ECO:0000313" key="6">
    <source>
        <dbReference type="EMBL" id="OBZ66007.1"/>
    </source>
</evidence>
<evidence type="ECO:0000256" key="3">
    <source>
        <dbReference type="ARBA" id="ARBA00022989"/>
    </source>
</evidence>
<dbReference type="GO" id="GO:0005789">
    <property type="term" value="C:endoplasmic reticulum membrane"/>
    <property type="evidence" value="ECO:0007669"/>
    <property type="project" value="UniProtKB-SubCell"/>
</dbReference>
<proteinExistence type="inferred from homology"/>